<organism evidence="1">
    <name type="scientific">Cacopsylla melanoneura</name>
    <dbReference type="NCBI Taxonomy" id="428564"/>
    <lineage>
        <taxon>Eukaryota</taxon>
        <taxon>Metazoa</taxon>
        <taxon>Ecdysozoa</taxon>
        <taxon>Arthropoda</taxon>
        <taxon>Hexapoda</taxon>
        <taxon>Insecta</taxon>
        <taxon>Pterygota</taxon>
        <taxon>Neoptera</taxon>
        <taxon>Paraneoptera</taxon>
        <taxon>Hemiptera</taxon>
        <taxon>Sternorrhyncha</taxon>
        <taxon>Psylloidea</taxon>
        <taxon>Psyllidae</taxon>
        <taxon>Psyllinae</taxon>
        <taxon>Cacopsylla</taxon>
    </lineage>
</organism>
<sequence>MVENESLVFFFFLPWYCSCQSRFIKIKTFCFKHGTSVLKSVFASDSGSEVFVPEISLWKFTKIKNRRYLEALKMIVYSPSADLSNIFFVCDVRIRSSIVLLIVTISLNQYNQHY</sequence>
<proteinExistence type="predicted"/>
<evidence type="ECO:0000313" key="1">
    <source>
        <dbReference type="EMBL" id="CAG6783639.1"/>
    </source>
</evidence>
<name>A0A8D9BIC7_9HEMI</name>
<dbReference type="AlphaFoldDB" id="A0A8D9BIC7"/>
<dbReference type="EMBL" id="HBUF01633546">
    <property type="protein sequence ID" value="CAG6783638.1"/>
    <property type="molecule type" value="Transcribed_RNA"/>
</dbReference>
<protein>
    <submittedName>
        <fullName evidence="1">Uncharacterized protein</fullName>
    </submittedName>
</protein>
<accession>A0A8D9BIC7</accession>
<reference evidence="1" key="1">
    <citation type="submission" date="2021-05" db="EMBL/GenBank/DDBJ databases">
        <authorList>
            <person name="Alioto T."/>
            <person name="Alioto T."/>
            <person name="Gomez Garrido J."/>
        </authorList>
    </citation>
    <scope>NUCLEOTIDE SEQUENCE</scope>
</reference>
<dbReference type="EMBL" id="HBUF01633547">
    <property type="protein sequence ID" value="CAG6783639.1"/>
    <property type="molecule type" value="Transcribed_RNA"/>
</dbReference>